<dbReference type="InterPro" id="IPR049809">
    <property type="entry name" value="YehF/YfeS-like_WGR"/>
</dbReference>
<keyword evidence="4" id="KW-1185">Reference proteome</keyword>
<dbReference type="InterPro" id="IPR008893">
    <property type="entry name" value="WGR_domain"/>
</dbReference>
<accession>A0A562M7Z7</accession>
<feature type="domain" description="WGR" evidence="2">
    <location>
        <begin position="6"/>
        <end position="85"/>
    </location>
</feature>
<feature type="region of interest" description="Disordered" evidence="1">
    <location>
        <begin position="89"/>
        <end position="111"/>
    </location>
</feature>
<dbReference type="OrthoDB" id="5801306at2"/>
<dbReference type="CDD" id="cd07996">
    <property type="entry name" value="WGR_MMR_like"/>
    <property type="match status" value="1"/>
</dbReference>
<proteinExistence type="predicted"/>
<evidence type="ECO:0000313" key="4">
    <source>
        <dbReference type="Proteomes" id="UP000317122"/>
    </source>
</evidence>
<organism evidence="3 4">
    <name type="scientific">Mesorhizobium tianshanense</name>
    <dbReference type="NCBI Taxonomy" id="39844"/>
    <lineage>
        <taxon>Bacteria</taxon>
        <taxon>Pseudomonadati</taxon>
        <taxon>Pseudomonadota</taxon>
        <taxon>Alphaproteobacteria</taxon>
        <taxon>Hyphomicrobiales</taxon>
        <taxon>Phyllobacteriaceae</taxon>
        <taxon>Mesorhizobium</taxon>
    </lineage>
</organism>
<dbReference type="EMBL" id="VLKT01000144">
    <property type="protein sequence ID" value="TWI16023.1"/>
    <property type="molecule type" value="Genomic_DNA"/>
</dbReference>
<dbReference type="AlphaFoldDB" id="A0A562M7Z7"/>
<evidence type="ECO:0000259" key="2">
    <source>
        <dbReference type="SMART" id="SM00773"/>
    </source>
</evidence>
<gene>
    <name evidence="3" type="ORF">IQ26_07753</name>
</gene>
<evidence type="ECO:0000256" key="1">
    <source>
        <dbReference type="SAM" id="MobiDB-lite"/>
    </source>
</evidence>
<dbReference type="SMART" id="SM00773">
    <property type="entry name" value="WGR"/>
    <property type="match status" value="1"/>
</dbReference>
<dbReference type="InterPro" id="IPR036930">
    <property type="entry name" value="WGR_dom_sf"/>
</dbReference>
<dbReference type="SUPFAM" id="SSF142921">
    <property type="entry name" value="WGR domain-like"/>
    <property type="match status" value="1"/>
</dbReference>
<reference evidence="3 4" key="1">
    <citation type="journal article" date="2015" name="Stand. Genomic Sci.">
        <title>Genomic Encyclopedia of Bacterial and Archaeal Type Strains, Phase III: the genomes of soil and plant-associated and newly described type strains.</title>
        <authorList>
            <person name="Whitman W.B."/>
            <person name="Woyke T."/>
            <person name="Klenk H.P."/>
            <person name="Zhou Y."/>
            <person name="Lilburn T.G."/>
            <person name="Beck B.J."/>
            <person name="De Vos P."/>
            <person name="Vandamme P."/>
            <person name="Eisen J.A."/>
            <person name="Garrity G."/>
            <person name="Hugenholtz P."/>
            <person name="Kyrpides N.C."/>
        </authorList>
    </citation>
    <scope>NUCLEOTIDE SEQUENCE [LARGE SCALE GENOMIC DNA]</scope>
    <source>
        <strain evidence="3 4">CGMCC 1.2546</strain>
    </source>
</reference>
<sequence>MRHDHHPCFLRRIDLNRNLARIYILILQPTLFGEMPLVRSGGRIGTRGREKFELFETTDEAAAAWSKLAICKAQARIFRHALARQTAITEEQGEDGGRCPQPFHAPTPKCSKALSPAKLRTASLKPLQQ</sequence>
<dbReference type="Proteomes" id="UP000317122">
    <property type="component" value="Unassembled WGS sequence"/>
</dbReference>
<protein>
    <submittedName>
        <fullName evidence="3">WGR domain-containing protein</fullName>
    </submittedName>
</protein>
<evidence type="ECO:0000313" key="3">
    <source>
        <dbReference type="EMBL" id="TWI16023.1"/>
    </source>
</evidence>
<dbReference type="Pfam" id="PF05406">
    <property type="entry name" value="WGR"/>
    <property type="match status" value="1"/>
</dbReference>
<name>A0A562M7Z7_9HYPH</name>
<comment type="caution">
    <text evidence="3">The sequence shown here is derived from an EMBL/GenBank/DDBJ whole genome shotgun (WGS) entry which is preliminary data.</text>
</comment>